<sequence length="268" mass="29376">MYLSSVAVLRLVCVQGLVLLSVQTSIELDASDRIVGGKQIDIRKVPYQVSLMYEGAHYCGASIISTHWIISAAHCFTEDEDTTKFSVRVGSSSMTSGGHVYKIYREDIIIHEGHDANGDNDIAAIYIRKPMLSSRRIERPVVLPKVGQPVPVGLLALVTGWGRIAVTYLYILIIIINIYFLIMLLEVVIMLCHHYYITSHNLVFSMICAGYAEGGVDACQGDSGGPLTLNGVLIGIVSWGVGCAEARHVGVYTNVAKVRNWIRAKTHV</sequence>
<evidence type="ECO:0000313" key="2">
    <source>
        <dbReference type="Proteomes" id="UP001056778"/>
    </source>
</evidence>
<proteinExistence type="predicted"/>
<keyword evidence="2" id="KW-1185">Reference proteome</keyword>
<dbReference type="Proteomes" id="UP001056778">
    <property type="component" value="Chromosome 7"/>
</dbReference>
<accession>A0ACB9STF5</accession>
<reference evidence="1" key="1">
    <citation type="submission" date="2022-04" db="EMBL/GenBank/DDBJ databases">
        <title>Chromosome-scale genome assembly of Holotrichia oblita Faldermann.</title>
        <authorList>
            <person name="Rongchong L."/>
        </authorList>
    </citation>
    <scope>NUCLEOTIDE SEQUENCE</scope>
    <source>
        <strain evidence="1">81SQS9</strain>
    </source>
</reference>
<name>A0ACB9STF5_HOLOL</name>
<dbReference type="EMBL" id="CM043021">
    <property type="protein sequence ID" value="KAI4458515.1"/>
    <property type="molecule type" value="Genomic_DNA"/>
</dbReference>
<evidence type="ECO:0000313" key="1">
    <source>
        <dbReference type="EMBL" id="KAI4458515.1"/>
    </source>
</evidence>
<gene>
    <name evidence="1" type="ORF">MML48_7g00013752</name>
</gene>
<organism evidence="1 2">
    <name type="scientific">Holotrichia oblita</name>
    <name type="common">Chafer beetle</name>
    <dbReference type="NCBI Taxonomy" id="644536"/>
    <lineage>
        <taxon>Eukaryota</taxon>
        <taxon>Metazoa</taxon>
        <taxon>Ecdysozoa</taxon>
        <taxon>Arthropoda</taxon>
        <taxon>Hexapoda</taxon>
        <taxon>Insecta</taxon>
        <taxon>Pterygota</taxon>
        <taxon>Neoptera</taxon>
        <taxon>Endopterygota</taxon>
        <taxon>Coleoptera</taxon>
        <taxon>Polyphaga</taxon>
        <taxon>Scarabaeiformia</taxon>
        <taxon>Scarabaeidae</taxon>
        <taxon>Melolonthinae</taxon>
        <taxon>Holotrichia</taxon>
    </lineage>
</organism>
<protein>
    <submittedName>
        <fullName evidence="1">Polyserase-related</fullName>
    </submittedName>
</protein>
<comment type="caution">
    <text evidence="1">The sequence shown here is derived from an EMBL/GenBank/DDBJ whole genome shotgun (WGS) entry which is preliminary data.</text>
</comment>